<reference evidence="1 2" key="1">
    <citation type="submission" date="2024-09" db="EMBL/GenBank/DDBJ databases">
        <title>Novel species of the genus Pelomonas and Roseateles isolated from streams.</title>
        <authorList>
            <person name="Lu H."/>
        </authorList>
    </citation>
    <scope>NUCLEOTIDE SEQUENCE [LARGE SCALE GENOMIC DNA]</scope>
    <source>
        <strain evidence="1 2">DC23W</strain>
    </source>
</reference>
<name>A0ABW7EU82_9BURK</name>
<gene>
    <name evidence="1" type="ORF">ACG02S_21090</name>
</gene>
<evidence type="ECO:0000313" key="1">
    <source>
        <dbReference type="EMBL" id="MFG6416394.1"/>
    </source>
</evidence>
<organism evidence="1 2">
    <name type="scientific">Pelomonas dachongensis</name>
    <dbReference type="NCBI Taxonomy" id="3299029"/>
    <lineage>
        <taxon>Bacteria</taxon>
        <taxon>Pseudomonadati</taxon>
        <taxon>Pseudomonadota</taxon>
        <taxon>Betaproteobacteria</taxon>
        <taxon>Burkholderiales</taxon>
        <taxon>Sphaerotilaceae</taxon>
        <taxon>Roseateles</taxon>
    </lineage>
</organism>
<accession>A0ABW7EU82</accession>
<keyword evidence="2" id="KW-1185">Reference proteome</keyword>
<dbReference type="EMBL" id="JBIGHY010000009">
    <property type="protein sequence ID" value="MFG6416394.1"/>
    <property type="molecule type" value="Genomic_DNA"/>
</dbReference>
<protein>
    <submittedName>
        <fullName evidence="1">Uncharacterized protein</fullName>
    </submittedName>
</protein>
<comment type="caution">
    <text evidence="1">The sequence shown here is derived from an EMBL/GenBank/DDBJ whole genome shotgun (WGS) entry which is preliminary data.</text>
</comment>
<sequence>MTIKLMSVTTCLSFEADDGAVLDAVGEGAWRRFAEITAQTQARPDSVIIAMPLRWSESLQRDHYGQAVVEAQQRWNERGRRVTHVLLRSHADWAGAPLSLRMNEQPSYAGRICGARVSVLFPLSEVPRLYPDATTGSCMVTCDHIACERR</sequence>
<proteinExistence type="predicted"/>
<dbReference type="Proteomes" id="UP001606300">
    <property type="component" value="Unassembled WGS sequence"/>
</dbReference>
<evidence type="ECO:0000313" key="2">
    <source>
        <dbReference type="Proteomes" id="UP001606300"/>
    </source>
</evidence>
<dbReference type="RefSeq" id="WP_394472458.1">
    <property type="nucleotide sequence ID" value="NZ_JBIGHY010000009.1"/>
</dbReference>